<dbReference type="Pfam" id="PF02630">
    <property type="entry name" value="SCO1-SenC"/>
    <property type="match status" value="1"/>
</dbReference>
<feature type="binding site" evidence="3">
    <location>
        <position position="88"/>
    </location>
    <ligand>
        <name>Cu cation</name>
        <dbReference type="ChEBI" id="CHEBI:23378"/>
    </ligand>
</feature>
<dbReference type="CDD" id="cd02968">
    <property type="entry name" value="SCO"/>
    <property type="match status" value="1"/>
</dbReference>
<evidence type="ECO:0000313" key="7">
    <source>
        <dbReference type="Proteomes" id="UP000037822"/>
    </source>
</evidence>
<dbReference type="PANTHER" id="PTHR12151:SF25">
    <property type="entry name" value="LINALOOL DEHYDRATASE_ISOMERASE DOMAIN-CONTAINING PROTEIN"/>
    <property type="match status" value="1"/>
</dbReference>
<dbReference type="AlphaFoldDB" id="A0A0N1N170"/>
<feature type="binding site" evidence="3">
    <location>
        <position position="84"/>
    </location>
    <ligand>
        <name>Cu cation</name>
        <dbReference type="ChEBI" id="CHEBI:23378"/>
    </ligand>
</feature>
<dbReference type="PATRIC" id="fig|1526658.3.peg.1972"/>
<accession>A0A0N1N170</accession>
<dbReference type="EMBL" id="LGSZ01000054">
    <property type="protein sequence ID" value="KPH78355.1"/>
    <property type="molecule type" value="Genomic_DNA"/>
</dbReference>
<keyword evidence="4" id="KW-1015">Disulfide bond</keyword>
<gene>
    <name evidence="6" type="ORF">AE618_21445</name>
</gene>
<proteinExistence type="inferred from homology"/>
<dbReference type="OrthoDB" id="9790194at2"/>
<evidence type="ECO:0000256" key="3">
    <source>
        <dbReference type="PIRSR" id="PIRSR603782-1"/>
    </source>
</evidence>
<evidence type="ECO:0000256" key="4">
    <source>
        <dbReference type="PIRSR" id="PIRSR603782-2"/>
    </source>
</evidence>
<evidence type="ECO:0000313" key="6">
    <source>
        <dbReference type="EMBL" id="KPH78355.1"/>
    </source>
</evidence>
<feature type="transmembrane region" description="Helical" evidence="5">
    <location>
        <begin position="6"/>
        <end position="30"/>
    </location>
</feature>
<protein>
    <recommendedName>
        <fullName evidence="8">Thioredoxin domain-containing protein</fullName>
    </recommendedName>
</protein>
<dbReference type="PANTHER" id="PTHR12151">
    <property type="entry name" value="ELECTRON TRANSPORT PROTIN SCO1/SENC FAMILY MEMBER"/>
    <property type="match status" value="1"/>
</dbReference>
<dbReference type="SUPFAM" id="SSF52833">
    <property type="entry name" value="Thioredoxin-like"/>
    <property type="match status" value="1"/>
</dbReference>
<dbReference type="GO" id="GO:0046872">
    <property type="term" value="F:metal ion binding"/>
    <property type="evidence" value="ECO:0007669"/>
    <property type="project" value="UniProtKB-KW"/>
</dbReference>
<reference evidence="6 7" key="1">
    <citation type="submission" date="2015-07" db="EMBL/GenBank/DDBJ databases">
        <title>Whole genome sequencing of Bosea vaviloviae isolated from cave pool.</title>
        <authorList>
            <person name="Tan N.E.H."/>
            <person name="Lee Y.P."/>
            <person name="Gan H.M."/>
            <person name="Barton H."/>
            <person name="Savka M.A."/>
        </authorList>
    </citation>
    <scope>NUCLEOTIDE SEQUENCE [LARGE SCALE GENOMIC DNA]</scope>
    <source>
        <strain evidence="6 7">SD260</strain>
    </source>
</reference>
<comment type="similarity">
    <text evidence="1">Belongs to the SCO1/2 family.</text>
</comment>
<comment type="caution">
    <text evidence="6">The sequence shown here is derived from an EMBL/GenBank/DDBJ whole genome shotgun (WGS) entry which is preliminary data.</text>
</comment>
<evidence type="ECO:0008006" key="8">
    <source>
        <dbReference type="Google" id="ProtNLM"/>
    </source>
</evidence>
<keyword evidence="7" id="KW-1185">Reference proteome</keyword>
<dbReference type="FunFam" id="3.40.30.10:FF:000013">
    <property type="entry name" value="Blast:Protein SCO1 homolog, mitochondrial"/>
    <property type="match status" value="1"/>
</dbReference>
<keyword evidence="2 3" id="KW-0186">Copper</keyword>
<evidence type="ECO:0000256" key="1">
    <source>
        <dbReference type="ARBA" id="ARBA00010996"/>
    </source>
</evidence>
<organism evidence="6 7">
    <name type="scientific">Bosea vaviloviae</name>
    <dbReference type="NCBI Taxonomy" id="1526658"/>
    <lineage>
        <taxon>Bacteria</taxon>
        <taxon>Pseudomonadati</taxon>
        <taxon>Pseudomonadota</taxon>
        <taxon>Alphaproteobacteria</taxon>
        <taxon>Hyphomicrobiales</taxon>
        <taxon>Boseaceae</taxon>
        <taxon>Bosea</taxon>
    </lineage>
</organism>
<keyword evidence="3" id="KW-0479">Metal-binding</keyword>
<dbReference type="Gene3D" id="3.40.30.10">
    <property type="entry name" value="Glutaredoxin"/>
    <property type="match status" value="1"/>
</dbReference>
<feature type="binding site" evidence="3">
    <location>
        <position position="171"/>
    </location>
    <ligand>
        <name>Cu cation</name>
        <dbReference type="ChEBI" id="CHEBI:23378"/>
    </ligand>
</feature>
<sequence length="206" mass="22438">MPILKWIRYGAWAGVVLIAFVSAALMLGWWQVDGPGRSLAGRAAVQGVPAIGGPFTLVDHTGRSVTDADYRGKPMAVFFGFTHCPEVCPTTLVQMANLTGKIGAAADRLQILLITVDPERDTPEQLALYLQSFDPRVVGLTGSREQVDAALAAYKAYAKKIPTESGYTMDHSASVYLMKADGSFRTMIDYHEEEASALEKVRMVLR</sequence>
<dbReference type="Proteomes" id="UP000037822">
    <property type="component" value="Unassembled WGS sequence"/>
</dbReference>
<dbReference type="InterPro" id="IPR036249">
    <property type="entry name" value="Thioredoxin-like_sf"/>
</dbReference>
<keyword evidence="5" id="KW-0812">Transmembrane</keyword>
<keyword evidence="5" id="KW-1133">Transmembrane helix</keyword>
<name>A0A0N1N170_9HYPH</name>
<dbReference type="RefSeq" id="WP_054211102.1">
    <property type="nucleotide sequence ID" value="NZ_LGSZ01000054.1"/>
</dbReference>
<dbReference type="InterPro" id="IPR003782">
    <property type="entry name" value="SCO1/SenC"/>
</dbReference>
<keyword evidence="5" id="KW-0472">Membrane</keyword>
<feature type="disulfide bond" description="Redox-active" evidence="4">
    <location>
        <begin position="84"/>
        <end position="88"/>
    </location>
</feature>
<evidence type="ECO:0000256" key="5">
    <source>
        <dbReference type="SAM" id="Phobius"/>
    </source>
</evidence>
<evidence type="ECO:0000256" key="2">
    <source>
        <dbReference type="ARBA" id="ARBA00023008"/>
    </source>
</evidence>